<organism evidence="1 2">
    <name type="scientific">Emiliania huxleyi virus 86 (isolate United Kingdom/English Channel/1999)</name>
    <name type="common">EhV-86</name>
    <dbReference type="NCBI Taxonomy" id="654925"/>
    <lineage>
        <taxon>Viruses</taxon>
        <taxon>Varidnaviria</taxon>
        <taxon>Bamfordvirae</taxon>
        <taxon>Nucleocytoviricota</taxon>
        <taxon>Megaviricetes</taxon>
        <taxon>Algavirales</taxon>
        <taxon>Phycodnaviridae</taxon>
        <taxon>Coccolithovirus</taxon>
        <taxon>Coccolithovirus huxleyi</taxon>
        <taxon>Emiliania huxleyi virus 86</taxon>
    </lineage>
</organism>
<organismHost>
    <name type="scientific">Emiliania huxleyi</name>
    <name type="common">Coccolithophore</name>
    <name type="synonym">Pontosphaera huxleyi</name>
    <dbReference type="NCBI Taxonomy" id="2903"/>
</organismHost>
<dbReference type="GeneID" id="3654853"/>
<evidence type="ECO:0000313" key="2">
    <source>
        <dbReference type="Proteomes" id="UP000000863"/>
    </source>
</evidence>
<name>Q4A3B1_EHV8U</name>
<dbReference type="InterPro" id="IPR013078">
    <property type="entry name" value="His_Pase_superF_clade-1"/>
</dbReference>
<dbReference type="Proteomes" id="UP000000863">
    <property type="component" value="Segment"/>
</dbReference>
<sequence>MIVRFIRHGQSMCNLYHNTGEGSEDVCTGPGGGNSHLSEMGIQQANDLNASMISGNCFRIYESDHNGEIVYSIEAGTPFIKFDVKTHKGIEKLHMTTDTKILVSTMNRAMETATHAFNGFGNCKFEYTPLLEEVVRGDNYDKRYKDYLKLARQIKKMGNSDIRSVIMVCHHNTIRYMICALAKVYGTRYPNIHFNTINASYIDMEFSGHPLLREYTYCVVDKGELRHIPQTTKSMTTYDAKNLLMVGGSFQFGYTTEYILSTEEGRTVVYAVDENRPDLQTSLSDVKFVKSQLPKLSVSFVLDDEYMVCASSNNSTKKLKDDKIPRELAVAVRLKSGITKILFHSDVYPIHRNYNIPGEIFEVLIWNMNWVVIIVKTDDGSIIAYIPHVKTDVEKLLPADFMIPVYVMIFNGNDDNIEFEAYTLDQTLE</sequence>
<dbReference type="CDD" id="cd07067">
    <property type="entry name" value="HP_PGM_like"/>
    <property type="match status" value="1"/>
</dbReference>
<dbReference type="Gene3D" id="3.40.50.1240">
    <property type="entry name" value="Phosphoglycerate mutase-like"/>
    <property type="match status" value="1"/>
</dbReference>
<reference evidence="1 2" key="1">
    <citation type="journal article" date="2005" name="Science">
        <title>Complete genome sequence and lytic phase transcription profile of a Coccolithovirus.</title>
        <authorList>
            <person name="Wilson W.H."/>
            <person name="Schroeder D.C."/>
            <person name="Allen M.J."/>
            <person name="Holden M.T.G."/>
            <person name="Parkhill J."/>
            <person name="Barrell B.G."/>
            <person name="Churcher C."/>
            <person name="Hamlin N."/>
            <person name="Mungall K."/>
            <person name="Norbertczak H."/>
            <person name="Quail M.A."/>
            <person name="Price C."/>
            <person name="Rabbinowitsch E."/>
            <person name="Walker D."/>
            <person name="Craigon M."/>
            <person name="Roy D."/>
            <person name="Ghazal P."/>
        </authorList>
    </citation>
    <scope>NUCLEOTIDE SEQUENCE [LARGE SCALE GENOMIC DNA]</scope>
    <source>
        <strain evidence="2">Isolate United Kingdom/English Channel/1999</strain>
    </source>
</reference>
<dbReference type="InterPro" id="IPR029033">
    <property type="entry name" value="His_PPase_superfam"/>
</dbReference>
<accession>Q4A3B1</accession>
<dbReference type="RefSeq" id="YP_293776.1">
    <property type="nucleotide sequence ID" value="NC_007346.1"/>
</dbReference>
<protein>
    <submittedName>
        <fullName evidence="1">Phosphoglycerate mutase family protein</fullName>
    </submittedName>
</protein>
<keyword evidence="2" id="KW-1185">Reference proteome</keyword>
<proteinExistence type="predicted"/>
<gene>
    <name evidence="1" type="ORF">EhV022</name>
</gene>
<evidence type="ECO:0000313" key="1">
    <source>
        <dbReference type="EMBL" id="CAI65445.1"/>
    </source>
</evidence>
<dbReference type="SUPFAM" id="SSF53254">
    <property type="entry name" value="Phosphoglycerate mutase-like"/>
    <property type="match status" value="1"/>
</dbReference>
<dbReference type="EMBL" id="AJ890364">
    <property type="protein sequence ID" value="CAI65445.1"/>
    <property type="molecule type" value="Genomic_DNA"/>
</dbReference>
<dbReference type="KEGG" id="vg:3654853"/>